<comment type="caution">
    <text evidence="2">The sequence shown here is derived from an EMBL/GenBank/DDBJ whole genome shotgun (WGS) entry which is preliminary data.</text>
</comment>
<organism evidence="2 3">
    <name type="scientific">Anaeromassilibacillus senegalensis</name>
    <dbReference type="NCBI Taxonomy" id="1673717"/>
    <lineage>
        <taxon>Bacteria</taxon>
        <taxon>Bacillati</taxon>
        <taxon>Bacillota</taxon>
        <taxon>Clostridia</taxon>
        <taxon>Eubacteriales</taxon>
        <taxon>Acutalibacteraceae</taxon>
        <taxon>Anaeromassilibacillus</taxon>
    </lineage>
</organism>
<feature type="transmembrane region" description="Helical" evidence="1">
    <location>
        <begin position="20"/>
        <end position="41"/>
    </location>
</feature>
<evidence type="ECO:0000313" key="2">
    <source>
        <dbReference type="EMBL" id="MCF2652207.1"/>
    </source>
</evidence>
<keyword evidence="1" id="KW-0812">Transmembrane</keyword>
<evidence type="ECO:0000256" key="1">
    <source>
        <dbReference type="SAM" id="Phobius"/>
    </source>
</evidence>
<dbReference type="EMBL" id="JAFBIT010000001">
    <property type="protein sequence ID" value="MCF2652207.1"/>
    <property type="molecule type" value="Genomic_DNA"/>
</dbReference>
<gene>
    <name evidence="2" type="ORF">JQM67_06300</name>
</gene>
<keyword evidence="3" id="KW-1185">Reference proteome</keyword>
<accession>A0ABS9CM23</accession>
<evidence type="ECO:0000313" key="3">
    <source>
        <dbReference type="Proteomes" id="UP001299220"/>
    </source>
</evidence>
<protein>
    <recommendedName>
        <fullName evidence="4">ABC transporter permease</fullName>
    </recommendedName>
</protein>
<proteinExistence type="predicted"/>
<keyword evidence="1" id="KW-0472">Membrane</keyword>
<name>A0ABS9CM23_9FIRM</name>
<reference evidence="2 3" key="1">
    <citation type="submission" date="2020-12" db="EMBL/GenBank/DDBJ databases">
        <title>Whole genome sequences of gut porcine anaerobes.</title>
        <authorList>
            <person name="Kubasova T."/>
            <person name="Jahodarova E."/>
            <person name="Rychlik I."/>
        </authorList>
    </citation>
    <scope>NUCLEOTIDE SEQUENCE [LARGE SCALE GENOMIC DNA]</scope>
    <source>
        <strain evidence="2 3">An867</strain>
    </source>
</reference>
<evidence type="ECO:0008006" key="4">
    <source>
        <dbReference type="Google" id="ProtNLM"/>
    </source>
</evidence>
<dbReference type="RefSeq" id="WP_235323224.1">
    <property type="nucleotide sequence ID" value="NZ_JAFBIT010000001.1"/>
</dbReference>
<sequence>MFFWTEILRYGRRSTGRSLLTAVVGLLLVVTPLALLTVLLVNRNLRIEPIRLLGSRKD</sequence>
<dbReference type="Proteomes" id="UP001299220">
    <property type="component" value="Unassembled WGS sequence"/>
</dbReference>
<keyword evidence="1" id="KW-1133">Transmembrane helix</keyword>